<dbReference type="EMBL" id="SNRW01011364">
    <property type="protein sequence ID" value="KAA6375265.1"/>
    <property type="molecule type" value="Genomic_DNA"/>
</dbReference>
<protein>
    <submittedName>
        <fullName evidence="1">Uncharacterized protein</fullName>
    </submittedName>
</protein>
<accession>A0A5J4UZS6</accession>
<evidence type="ECO:0000313" key="1">
    <source>
        <dbReference type="EMBL" id="KAA6375265.1"/>
    </source>
</evidence>
<dbReference type="Proteomes" id="UP000324800">
    <property type="component" value="Unassembled WGS sequence"/>
</dbReference>
<sequence>MEAFVDIISLYQGRIPELDTVWKLYSEHFEGVQLSHPLQCPDLEPCDCYLFCVIKSYFVSQFFNDGEKEANSAVVILNTIKKT</sequence>
<gene>
    <name evidence="1" type="ORF">EZS28_029207</name>
</gene>
<comment type="caution">
    <text evidence="1">The sequence shown here is derived from an EMBL/GenBank/DDBJ whole genome shotgun (WGS) entry which is preliminary data.</text>
</comment>
<organism evidence="1 2">
    <name type="scientific">Streblomastix strix</name>
    <dbReference type="NCBI Taxonomy" id="222440"/>
    <lineage>
        <taxon>Eukaryota</taxon>
        <taxon>Metamonada</taxon>
        <taxon>Preaxostyla</taxon>
        <taxon>Oxymonadida</taxon>
        <taxon>Streblomastigidae</taxon>
        <taxon>Streblomastix</taxon>
    </lineage>
</organism>
<dbReference type="AlphaFoldDB" id="A0A5J4UZS6"/>
<name>A0A5J4UZS6_9EUKA</name>
<proteinExistence type="predicted"/>
<reference evidence="1 2" key="1">
    <citation type="submission" date="2019-03" db="EMBL/GenBank/DDBJ databases">
        <title>Single cell metagenomics reveals metabolic interactions within the superorganism composed of flagellate Streblomastix strix and complex community of Bacteroidetes bacteria on its surface.</title>
        <authorList>
            <person name="Treitli S.C."/>
            <person name="Kolisko M."/>
            <person name="Husnik F."/>
            <person name="Keeling P."/>
            <person name="Hampl V."/>
        </authorList>
    </citation>
    <scope>NUCLEOTIDE SEQUENCE [LARGE SCALE GENOMIC DNA]</scope>
    <source>
        <strain evidence="1">ST1C</strain>
    </source>
</reference>
<evidence type="ECO:0000313" key="2">
    <source>
        <dbReference type="Proteomes" id="UP000324800"/>
    </source>
</evidence>